<evidence type="ECO:0000313" key="2">
    <source>
        <dbReference type="Proteomes" id="UP000554482"/>
    </source>
</evidence>
<dbReference type="EMBL" id="JABWDY010039952">
    <property type="protein sequence ID" value="KAF5178547.1"/>
    <property type="molecule type" value="Genomic_DNA"/>
</dbReference>
<dbReference type="PANTHER" id="PTHR33781">
    <property type="entry name" value="PROTEIN PHYTOCHROME KINASE SUBSTRATE 1-RELATED"/>
    <property type="match status" value="1"/>
</dbReference>
<organism evidence="1 2">
    <name type="scientific">Thalictrum thalictroides</name>
    <name type="common">Rue-anemone</name>
    <name type="synonym">Anemone thalictroides</name>
    <dbReference type="NCBI Taxonomy" id="46969"/>
    <lineage>
        <taxon>Eukaryota</taxon>
        <taxon>Viridiplantae</taxon>
        <taxon>Streptophyta</taxon>
        <taxon>Embryophyta</taxon>
        <taxon>Tracheophyta</taxon>
        <taxon>Spermatophyta</taxon>
        <taxon>Magnoliopsida</taxon>
        <taxon>Ranunculales</taxon>
        <taxon>Ranunculaceae</taxon>
        <taxon>Thalictroideae</taxon>
        <taxon>Thalictrum</taxon>
    </lineage>
</organism>
<accession>A0A7J6V0Z6</accession>
<keyword evidence="2" id="KW-1185">Reference proteome</keyword>
<proteinExistence type="predicted"/>
<protein>
    <submittedName>
        <fullName evidence="1">Uncharacterized protein</fullName>
    </submittedName>
</protein>
<name>A0A7J6V0Z6_THATH</name>
<dbReference type="PANTHER" id="PTHR33781:SF4">
    <property type="entry name" value="PROTEIN PHYTOCHROME KINASE SUBSTRATE 1"/>
    <property type="match status" value="1"/>
</dbReference>
<dbReference type="AlphaFoldDB" id="A0A7J6V0Z6"/>
<evidence type="ECO:0000313" key="1">
    <source>
        <dbReference type="EMBL" id="KAF5178547.1"/>
    </source>
</evidence>
<dbReference type="GO" id="GO:0009638">
    <property type="term" value="P:phototropism"/>
    <property type="evidence" value="ECO:0007669"/>
    <property type="project" value="InterPro"/>
</dbReference>
<sequence>MATTTLTSACITSTSLTHTHRNINRSIDICDASFSSYISNAKHINIQTLAESTHNWSTATTKLQPYQINSHRKLTEDGEISIFDAEKYFNGGMDEEKSRTEMGGAKHQSAKEDRLNLQGIKVNIKAAAMTSRSEASLNSQSTSIPGLLKDRSPSWRNKVYGKRFISTFSWKCSCSDRKSVSIDQTVGKTKNSRNGKKTMDSEGSCTKQLMEHPDHIERDPTNFNGSIQTNTEASVACNFNKSHCGLLKDENFAFTVTKSVVANLATDSRCKQVLKKGNRQRSFEVFGSPMLDKEENTSGLDSRLTIFAWDVNPRVEDIHASSDSSIVHDNDSDSSSDLFEIKNLTEKVHPSGY</sequence>
<dbReference type="OrthoDB" id="1916150at2759"/>
<comment type="caution">
    <text evidence="1">The sequence shown here is derived from an EMBL/GenBank/DDBJ whole genome shotgun (WGS) entry which is preliminary data.</text>
</comment>
<reference evidence="1 2" key="1">
    <citation type="submission" date="2020-06" db="EMBL/GenBank/DDBJ databases">
        <title>Transcriptomic and genomic resources for Thalictrum thalictroides and T. hernandezii: Facilitating candidate gene discovery in an emerging model plant lineage.</title>
        <authorList>
            <person name="Arias T."/>
            <person name="Riano-Pachon D.M."/>
            <person name="Di Stilio V.S."/>
        </authorList>
    </citation>
    <scope>NUCLEOTIDE SEQUENCE [LARGE SCALE GENOMIC DNA]</scope>
    <source>
        <strain evidence="2">cv. WT478/WT964</strain>
        <tissue evidence="1">Leaves</tissue>
    </source>
</reference>
<gene>
    <name evidence="1" type="ORF">FRX31_031874</name>
</gene>
<dbReference type="Proteomes" id="UP000554482">
    <property type="component" value="Unassembled WGS sequence"/>
</dbReference>
<dbReference type="InterPro" id="IPR039615">
    <property type="entry name" value="PKS"/>
</dbReference>